<feature type="compositionally biased region" description="Basic and acidic residues" evidence="1">
    <location>
        <begin position="838"/>
        <end position="849"/>
    </location>
</feature>
<feature type="compositionally biased region" description="Acidic residues" evidence="1">
    <location>
        <begin position="791"/>
        <end position="822"/>
    </location>
</feature>
<evidence type="ECO:0000313" key="3">
    <source>
        <dbReference type="EMBL" id="ELY51738.1"/>
    </source>
</evidence>
<feature type="region of interest" description="Disordered" evidence="1">
    <location>
        <begin position="720"/>
        <end position="739"/>
    </location>
</feature>
<evidence type="ECO:0000313" key="4">
    <source>
        <dbReference type="Proteomes" id="UP000011602"/>
    </source>
</evidence>
<dbReference type="eggNOG" id="arCOG02902">
    <property type="taxonomic scope" value="Archaea"/>
</dbReference>
<feature type="region of interest" description="Disordered" evidence="1">
    <location>
        <begin position="772"/>
        <end position="849"/>
    </location>
</feature>
<organism evidence="3 4">
    <name type="scientific">Natronolimnohabitans innermongolicus JCM 12255</name>
    <dbReference type="NCBI Taxonomy" id="1227499"/>
    <lineage>
        <taxon>Archaea</taxon>
        <taxon>Methanobacteriati</taxon>
        <taxon>Methanobacteriota</taxon>
        <taxon>Stenosarchaea group</taxon>
        <taxon>Halobacteria</taxon>
        <taxon>Halobacteriales</taxon>
        <taxon>Natrialbaceae</taxon>
        <taxon>Natronolimnohabitans</taxon>
    </lineage>
</organism>
<dbReference type="SMART" id="SM00327">
    <property type="entry name" value="VWA"/>
    <property type="match status" value="1"/>
</dbReference>
<comment type="caution">
    <text evidence="3">The sequence shown here is derived from an EMBL/GenBank/DDBJ whole genome shotgun (WGS) entry which is preliminary data.</text>
</comment>
<dbReference type="CDD" id="cd00198">
    <property type="entry name" value="vWFA"/>
    <property type="match status" value="1"/>
</dbReference>
<dbReference type="AlphaFoldDB" id="L9WTS7"/>
<dbReference type="SUPFAM" id="SSF53300">
    <property type="entry name" value="vWA-like"/>
    <property type="match status" value="1"/>
</dbReference>
<evidence type="ECO:0000259" key="2">
    <source>
        <dbReference type="PROSITE" id="PS50234"/>
    </source>
</evidence>
<dbReference type="InterPro" id="IPR036465">
    <property type="entry name" value="vWFA_dom_sf"/>
</dbReference>
<dbReference type="RefSeq" id="WP_007260751.1">
    <property type="nucleotide sequence ID" value="NZ_AOHZ01000081.1"/>
</dbReference>
<dbReference type="PANTHER" id="PTHR10579:SF43">
    <property type="entry name" value="ZINC FINGER (C3HC4-TYPE RING FINGER) FAMILY PROTEIN"/>
    <property type="match status" value="1"/>
</dbReference>
<evidence type="ECO:0000256" key="1">
    <source>
        <dbReference type="SAM" id="MobiDB-lite"/>
    </source>
</evidence>
<dbReference type="PROSITE" id="PS50234">
    <property type="entry name" value="VWFA"/>
    <property type="match status" value="1"/>
</dbReference>
<feature type="domain" description="VWFA" evidence="2">
    <location>
        <begin position="319"/>
        <end position="508"/>
    </location>
</feature>
<dbReference type="PANTHER" id="PTHR10579">
    <property type="entry name" value="CALCIUM-ACTIVATED CHLORIDE CHANNEL REGULATOR"/>
    <property type="match status" value="1"/>
</dbReference>
<dbReference type="NCBIfam" id="NF041940">
    <property type="entry name" value="choice_anch_X"/>
    <property type="match status" value="1"/>
</dbReference>
<protein>
    <submittedName>
        <fullName evidence="3">Chloride channel</fullName>
    </submittedName>
</protein>
<gene>
    <name evidence="3" type="ORF">C493_17451</name>
</gene>
<name>L9WTS7_9EURY</name>
<dbReference type="InterPro" id="IPR002035">
    <property type="entry name" value="VWF_A"/>
</dbReference>
<accession>L9WTS7</accession>
<dbReference type="Gene3D" id="3.40.50.410">
    <property type="entry name" value="von Willebrand factor, type A domain"/>
    <property type="match status" value="1"/>
</dbReference>
<dbReference type="Proteomes" id="UP000011602">
    <property type="component" value="Unassembled WGS sequence"/>
</dbReference>
<dbReference type="Pfam" id="PF00092">
    <property type="entry name" value="VWA"/>
    <property type="match status" value="1"/>
</dbReference>
<dbReference type="InterPro" id="IPR051266">
    <property type="entry name" value="CLCR"/>
</dbReference>
<reference evidence="3 4" key="1">
    <citation type="journal article" date="2014" name="PLoS Genet.">
        <title>Phylogenetically driven sequencing of extremely halophilic archaea reveals strategies for static and dynamic osmo-response.</title>
        <authorList>
            <person name="Becker E.A."/>
            <person name="Seitzer P.M."/>
            <person name="Tritt A."/>
            <person name="Larsen D."/>
            <person name="Krusor M."/>
            <person name="Yao A.I."/>
            <person name="Wu D."/>
            <person name="Madern D."/>
            <person name="Eisen J.A."/>
            <person name="Darling A.E."/>
            <person name="Facciotti M.T."/>
        </authorList>
    </citation>
    <scope>NUCLEOTIDE SEQUENCE [LARGE SCALE GENOMIC DNA]</scope>
    <source>
        <strain evidence="3 4">JCM 12255</strain>
    </source>
</reference>
<dbReference type="OrthoDB" id="147382at2157"/>
<feature type="region of interest" description="Disordered" evidence="1">
    <location>
        <begin position="1"/>
        <end position="25"/>
    </location>
</feature>
<sequence length="849" mass="91780">MSLTTGVEGRIRGTTNGTETGSYTELDSDRFPAATTIAWIVDRFVQVHAADSPVVGHELETTGVAIETIGSRDEYSVISDRFNWDDFDYSGKNAFSSLLSAVAWPLSGSASFPDGFFDEYELVWLTGVTADAYRTSIDQAETETMSMPSDRLFYSIYGHAPFVFAAVPTDQSPEPGSVVDLTATVRHTGEDDSELAATSGGGYLDVEEVTTKGVRRTPNEEWDVGDAVSFTGLQQHPRPTVTTAATDAEYEDDLPRPVGGSIVTKRGTATEVGADTGGDGVRHELESRDHEILVGDTIPIQWDEHDAENETELTNGPVNISLVVDTSGSMRQRDAGRADADGPSMTRLEALKKDLIQVIDLIEEEYRVSLVEFNSNASVVEPHTEFDDATREQFKESVRSLSAGGQTTIGGGMARGLETIVDEPGPKTMLLLSDGAENQRPYVDDVLPDFRNQGVPVHTIGIGSAIDAEQLEYIADQTGGQSEIDFDVNDLREFYFDLTPTAQLRSELSRVDGTLDEDDFLEDNCQVDSSCDDAQFALSYEGSEMVLTVTDPDGNEITEGDGISHRVGDAHEVWSIDDPPTGEWHYEVDVRQVDAPQKTFVQSTSDSTVDGELYVTSDLYEATGYVRLQLVVSEGLERYTGARARAEIVPPEGDDEDAEVLTLYDDGSGPDDVSGDGIYTNYYHPTETGTFDVRTIIEGGKYDELRREFTHTAEIATVVDDPIQPWEDRSPATDSETDESLLERIPLAGVVGASALGAGWWYYRNHAGDDADDGVGNDGGPDGAAGASPQVDEDAAADDGEAEAETDDEDTNELDDSVDDVDNQSTPPATAAIGDADASDREAGDGEDR</sequence>
<proteinExistence type="predicted"/>
<dbReference type="STRING" id="1227499.C493_17451"/>
<feature type="compositionally biased region" description="Polar residues" evidence="1">
    <location>
        <begin position="13"/>
        <end position="25"/>
    </location>
</feature>
<dbReference type="EMBL" id="AOHZ01000081">
    <property type="protein sequence ID" value="ELY51738.1"/>
    <property type="molecule type" value="Genomic_DNA"/>
</dbReference>
<keyword evidence="4" id="KW-1185">Reference proteome</keyword>